<evidence type="ECO:0000313" key="5">
    <source>
        <dbReference type="Proteomes" id="UP000500767"/>
    </source>
</evidence>
<dbReference type="PANTHER" id="PTHR42926">
    <property type="match status" value="1"/>
</dbReference>
<dbReference type="KEGG" id="lck:HN018_16410"/>
<dbReference type="InterPro" id="IPR051347">
    <property type="entry name" value="Circadian_clock_KaiC-rel"/>
</dbReference>
<feature type="coiled-coil region" evidence="1">
    <location>
        <begin position="507"/>
        <end position="536"/>
    </location>
</feature>
<dbReference type="RefSeq" id="WP_171833063.1">
    <property type="nucleotide sequence ID" value="NZ_CP053708.1"/>
</dbReference>
<keyword evidence="1" id="KW-0175">Coiled coil</keyword>
<name>A0A6M8HT67_9PROT</name>
<dbReference type="InterPro" id="IPR003593">
    <property type="entry name" value="AAA+_ATPase"/>
</dbReference>
<evidence type="ECO:0000259" key="3">
    <source>
        <dbReference type="PROSITE" id="PS51146"/>
    </source>
</evidence>
<dbReference type="AlphaFoldDB" id="A0A6M8HT67"/>
<evidence type="ECO:0000256" key="1">
    <source>
        <dbReference type="SAM" id="Coils"/>
    </source>
</evidence>
<feature type="compositionally biased region" description="Polar residues" evidence="2">
    <location>
        <begin position="580"/>
        <end position="595"/>
    </location>
</feature>
<evidence type="ECO:0000313" key="4">
    <source>
        <dbReference type="EMBL" id="QKE91415.1"/>
    </source>
</evidence>
<sequence>MNAKEPAAKAPSVPHGRTIEKVITGIPGFDEISFGGLPRGRLTAVVGSPGAGKTVFALQTIINRLITLDEACIFVTFEEPLSRIRSNIASFDWKADILENPMFRFVDARLPEQAVMTGAFDIDGLLAGLTALVEEIGARNIVFDGIDMLLSSLQDERLERQELLRLGHWISNSDISAIVTVKTFVAGDRDQIRADFLLYMTDCLIVLTETVTATGSSRTIRIAKYRGSGFAGNPVPVVIGSSGIDVVAFKGQRVDYPTFLDRLSSGVPRLDALLNGGYLRGSSTLISGSPGTSKTSLAVSFIAAACARGDRALLVSFDESGAQIVANMSSIGIDLAPHIESGLLSICSFLSGGRSPEQFFVEIRNQFEADRTDCLVIDPISALLKTDYPFSAMICENLLDMAKSRGATVVCTSLLDQASHSTELSASQVSTIADTWLHVSYVARDGERNRALTIIKSRGTGHSNQVRQLVLEASGIDLVDVYVAEGEVLMGSGRAQKEAETERLHVLEQIVAERQRLNLDRQLAEARAQVQAAALELGWKQREADLLTLAEKNRQEVYREAAIERLGLRRATDDLPPAEISTTQDILQDQNNASG</sequence>
<dbReference type="NCBIfam" id="NF006799">
    <property type="entry name" value="PRK09302.1"/>
    <property type="match status" value="1"/>
</dbReference>
<dbReference type="Proteomes" id="UP000500767">
    <property type="component" value="Chromosome"/>
</dbReference>
<dbReference type="EMBL" id="CP053708">
    <property type="protein sequence ID" value="QKE91415.1"/>
    <property type="molecule type" value="Genomic_DNA"/>
</dbReference>
<protein>
    <submittedName>
        <fullName evidence="4">Circadian clock protein KaiC</fullName>
    </submittedName>
</protein>
<feature type="region of interest" description="Disordered" evidence="2">
    <location>
        <begin position="574"/>
        <end position="595"/>
    </location>
</feature>
<feature type="domain" description="KaiC" evidence="3">
    <location>
        <begin position="261"/>
        <end position="492"/>
    </location>
</feature>
<feature type="domain" description="KaiC" evidence="3">
    <location>
        <begin position="20"/>
        <end position="260"/>
    </location>
</feature>
<dbReference type="PRINTS" id="PR01874">
    <property type="entry name" value="DNAREPAIRADA"/>
</dbReference>
<gene>
    <name evidence="4" type="primary">kaiC</name>
    <name evidence="4" type="ORF">HN018_16410</name>
</gene>
<dbReference type="SMART" id="SM00382">
    <property type="entry name" value="AAA"/>
    <property type="match status" value="2"/>
</dbReference>
<keyword evidence="5" id="KW-1185">Reference proteome</keyword>
<accession>A0A6M8HT67</accession>
<evidence type="ECO:0000256" key="2">
    <source>
        <dbReference type="SAM" id="MobiDB-lite"/>
    </source>
</evidence>
<dbReference type="InterPro" id="IPR027417">
    <property type="entry name" value="P-loop_NTPase"/>
</dbReference>
<dbReference type="PANTHER" id="PTHR42926:SF1">
    <property type="entry name" value="CIRCADIAN CLOCK OSCILLATOR PROTEIN KAIC 1"/>
    <property type="match status" value="1"/>
</dbReference>
<dbReference type="InterPro" id="IPR014774">
    <property type="entry name" value="KaiC-like_dom"/>
</dbReference>
<dbReference type="Pfam" id="PF06745">
    <property type="entry name" value="ATPase"/>
    <property type="match status" value="2"/>
</dbReference>
<dbReference type="SUPFAM" id="SSF52540">
    <property type="entry name" value="P-loop containing nucleoside triphosphate hydrolases"/>
    <property type="match status" value="2"/>
</dbReference>
<organism evidence="4 5">
    <name type="scientific">Lichenicola cladoniae</name>
    <dbReference type="NCBI Taxonomy" id="1484109"/>
    <lineage>
        <taxon>Bacteria</taxon>
        <taxon>Pseudomonadati</taxon>
        <taxon>Pseudomonadota</taxon>
        <taxon>Alphaproteobacteria</taxon>
        <taxon>Acetobacterales</taxon>
        <taxon>Acetobacteraceae</taxon>
        <taxon>Lichenicola</taxon>
    </lineage>
</organism>
<dbReference type="InterPro" id="IPR010624">
    <property type="entry name" value="KaiC_dom"/>
</dbReference>
<dbReference type="GO" id="GO:0005524">
    <property type="term" value="F:ATP binding"/>
    <property type="evidence" value="ECO:0007669"/>
    <property type="project" value="InterPro"/>
</dbReference>
<dbReference type="Gene3D" id="3.40.50.300">
    <property type="entry name" value="P-loop containing nucleotide triphosphate hydrolases"/>
    <property type="match status" value="2"/>
</dbReference>
<dbReference type="PROSITE" id="PS51146">
    <property type="entry name" value="KAIC"/>
    <property type="match status" value="2"/>
</dbReference>
<reference evidence="4 5" key="1">
    <citation type="journal article" date="2014" name="World J. Microbiol. Biotechnol.">
        <title>Biodiversity and physiological characteristics of Antarctic and Arctic lichens-associated bacteria.</title>
        <authorList>
            <person name="Lee Y.M."/>
            <person name="Kim E.H."/>
            <person name="Lee H.K."/>
            <person name="Hong S.G."/>
        </authorList>
    </citation>
    <scope>NUCLEOTIDE SEQUENCE [LARGE SCALE GENOMIC DNA]</scope>
    <source>
        <strain evidence="4 5">PAMC 26569</strain>
    </source>
</reference>
<proteinExistence type="predicted"/>